<gene>
    <name evidence="2" type="ORF">AV926_12555</name>
    <name evidence="3" type="ORF">SAMN04488018_11449</name>
</gene>
<dbReference type="EMBL" id="LQNU01000065">
    <property type="protein sequence ID" value="KZE78280.1"/>
    <property type="molecule type" value="Genomic_DNA"/>
</dbReference>
<keyword evidence="1" id="KW-0812">Transmembrane</keyword>
<evidence type="ECO:0000313" key="3">
    <source>
        <dbReference type="EMBL" id="SEJ15540.1"/>
    </source>
</evidence>
<dbReference type="RefSeq" id="WP_038984482.1">
    <property type="nucleotide sequence ID" value="NZ_FNYS01000014.1"/>
</dbReference>
<keyword evidence="1" id="KW-0472">Membrane</keyword>
<dbReference type="GeneID" id="82257869"/>
<dbReference type="AlphaFoldDB" id="A0A163XQJ5"/>
<sequence>MNNLVKFSLFTVIYVIMTWFLTEEVGCAFSGDQQCLVSFVGKYVVFMILMFVYDKWIKGRIFKTK</sequence>
<dbReference type="OrthoDB" id="1449669at2"/>
<name>A0A163XQJ5_9FLAO</name>
<dbReference type="EMBL" id="FNYS01000014">
    <property type="protein sequence ID" value="SEJ15540.1"/>
    <property type="molecule type" value="Genomic_DNA"/>
</dbReference>
<accession>A0A163XQJ5</accession>
<evidence type="ECO:0000313" key="5">
    <source>
        <dbReference type="Proteomes" id="UP000183077"/>
    </source>
</evidence>
<keyword evidence="4" id="KW-1185">Reference proteome</keyword>
<reference evidence="3 5" key="2">
    <citation type="submission" date="2016-10" db="EMBL/GenBank/DDBJ databases">
        <authorList>
            <person name="de Groot N.N."/>
        </authorList>
    </citation>
    <scope>NUCLEOTIDE SEQUENCE [LARGE SCALE GENOMIC DNA]</scope>
    <source>
        <strain evidence="3 5">DSM 23048</strain>
    </source>
</reference>
<feature type="transmembrane region" description="Helical" evidence="1">
    <location>
        <begin position="34"/>
        <end position="53"/>
    </location>
</feature>
<protein>
    <submittedName>
        <fullName evidence="2">Uncharacterized protein</fullName>
    </submittedName>
</protein>
<evidence type="ECO:0000313" key="4">
    <source>
        <dbReference type="Proteomes" id="UP000076630"/>
    </source>
</evidence>
<evidence type="ECO:0000256" key="1">
    <source>
        <dbReference type="SAM" id="Phobius"/>
    </source>
</evidence>
<proteinExistence type="predicted"/>
<organism evidence="2 4">
    <name type="scientific">Myroides marinus</name>
    <dbReference type="NCBI Taxonomy" id="703342"/>
    <lineage>
        <taxon>Bacteria</taxon>
        <taxon>Pseudomonadati</taxon>
        <taxon>Bacteroidota</taxon>
        <taxon>Flavobacteriia</taxon>
        <taxon>Flavobacteriales</taxon>
        <taxon>Flavobacteriaceae</taxon>
        <taxon>Myroides</taxon>
    </lineage>
</organism>
<reference evidence="2 4" key="1">
    <citation type="submission" date="2016-01" db="EMBL/GenBank/DDBJ databases">
        <title>Whole genome sequencing of Myroides marinus L41.</title>
        <authorList>
            <person name="Hong K.W."/>
        </authorList>
    </citation>
    <scope>NUCLEOTIDE SEQUENCE [LARGE SCALE GENOMIC DNA]</scope>
    <source>
        <strain evidence="2 4">L41</strain>
    </source>
</reference>
<evidence type="ECO:0000313" key="2">
    <source>
        <dbReference type="EMBL" id="KZE78280.1"/>
    </source>
</evidence>
<dbReference type="Proteomes" id="UP000076630">
    <property type="component" value="Unassembled WGS sequence"/>
</dbReference>
<dbReference type="Proteomes" id="UP000183077">
    <property type="component" value="Unassembled WGS sequence"/>
</dbReference>
<keyword evidence="1" id="KW-1133">Transmembrane helix</keyword>
<feature type="transmembrane region" description="Helical" evidence="1">
    <location>
        <begin position="7"/>
        <end position="22"/>
    </location>
</feature>